<feature type="region of interest" description="Disordered" evidence="1">
    <location>
        <begin position="1"/>
        <end position="26"/>
    </location>
</feature>
<reference evidence="2 3" key="1">
    <citation type="journal article" date="2021" name="Nat. Commun.">
        <title>Isolation of a member of the candidate phylum Atribacteria reveals a unique cell membrane structure.</title>
        <authorList>
            <person name="Taiki K."/>
            <person name="Nobu M.K."/>
            <person name="Kusada H."/>
            <person name="Meng X.-Y."/>
            <person name="Hosoki N."/>
            <person name="Uematsu K."/>
            <person name="Yoshioka H."/>
            <person name="Kamagata Y."/>
            <person name="Tamaki H."/>
        </authorList>
    </citation>
    <scope>NUCLEOTIDE SEQUENCE [LARGE SCALE GENOMIC DNA]</scope>
    <source>
        <strain evidence="2 3">RT761</strain>
    </source>
</reference>
<dbReference type="Proteomes" id="UP000594463">
    <property type="component" value="Chromosome"/>
</dbReference>
<dbReference type="KEGG" id="alam:RT761_01898"/>
<dbReference type="EMBL" id="CP065383">
    <property type="protein sequence ID" value="QPM68676.1"/>
    <property type="molecule type" value="Genomic_DNA"/>
</dbReference>
<sequence>MKNAEGERGRGGEKAEKKGAQDDRLKNSYDNIFVMDPQATLVESDENENPIYDMPWHVATLIKERSQFIMPQQFSILL</sequence>
<proteinExistence type="predicted"/>
<gene>
    <name evidence="2" type="ORF">RT761_01898</name>
</gene>
<dbReference type="AlphaFoldDB" id="A0A7T1AMJ7"/>
<organism evidence="2 3">
    <name type="scientific">Atribacter laminatus</name>
    <dbReference type="NCBI Taxonomy" id="2847778"/>
    <lineage>
        <taxon>Bacteria</taxon>
        <taxon>Pseudomonadati</taxon>
        <taxon>Atribacterota</taxon>
        <taxon>Atribacteria</taxon>
        <taxon>Atribacterales</taxon>
        <taxon>Atribacteraceae</taxon>
        <taxon>Atribacter</taxon>
    </lineage>
</organism>
<evidence type="ECO:0000313" key="2">
    <source>
        <dbReference type="EMBL" id="QPM68676.1"/>
    </source>
</evidence>
<evidence type="ECO:0000256" key="1">
    <source>
        <dbReference type="SAM" id="MobiDB-lite"/>
    </source>
</evidence>
<protein>
    <submittedName>
        <fullName evidence="2">Uncharacterized protein</fullName>
    </submittedName>
</protein>
<dbReference type="RefSeq" id="WP_218111171.1">
    <property type="nucleotide sequence ID" value="NZ_CP065383.1"/>
</dbReference>
<evidence type="ECO:0000313" key="3">
    <source>
        <dbReference type="Proteomes" id="UP000594463"/>
    </source>
</evidence>
<keyword evidence="3" id="KW-1185">Reference proteome</keyword>
<name>A0A7T1AMJ7_ATRLM</name>
<accession>A0A7T1AMJ7</accession>